<organism evidence="1 2">
    <name type="scientific">Saccharothrix yanglingensis</name>
    <dbReference type="NCBI Taxonomy" id="659496"/>
    <lineage>
        <taxon>Bacteria</taxon>
        <taxon>Bacillati</taxon>
        <taxon>Actinomycetota</taxon>
        <taxon>Actinomycetes</taxon>
        <taxon>Pseudonocardiales</taxon>
        <taxon>Pseudonocardiaceae</taxon>
        <taxon>Saccharothrix</taxon>
    </lineage>
</organism>
<reference evidence="1 2" key="1">
    <citation type="submission" date="2017-06" db="EMBL/GenBank/DDBJ databases">
        <title>Cultured bacterium strain Saccharothrix yanglingensis Hhs.015.</title>
        <authorList>
            <person name="Xia Y."/>
        </authorList>
    </citation>
    <scope>NUCLEOTIDE SEQUENCE [LARGE SCALE GENOMIC DNA]</scope>
    <source>
        <strain evidence="1 2">Hhs.015</strain>
    </source>
</reference>
<protein>
    <submittedName>
        <fullName evidence="1">Uncharacterized protein</fullName>
    </submittedName>
</protein>
<comment type="caution">
    <text evidence="1">The sequence shown here is derived from an EMBL/GenBank/DDBJ whole genome shotgun (WGS) entry which is preliminary data.</text>
</comment>
<name>A0ABU0WXI9_9PSEU</name>
<proteinExistence type="predicted"/>
<evidence type="ECO:0000313" key="1">
    <source>
        <dbReference type="EMBL" id="MDQ2584575.1"/>
    </source>
</evidence>
<dbReference type="Proteomes" id="UP001225605">
    <property type="component" value="Unassembled WGS sequence"/>
</dbReference>
<dbReference type="EMBL" id="NSDM01000004">
    <property type="protein sequence ID" value="MDQ2584575.1"/>
    <property type="molecule type" value="Genomic_DNA"/>
</dbReference>
<sequence length="101" mass="10810">MTRWLRSVLPPGFTMTVHGPEGAGSGGDRGRRDLGVGALDVYYLYEHGDAPIVLSTADEVGDSVDRVRAESSPAAAILMDVHLSDDRTRKGRTSVSRLITA</sequence>
<accession>A0ABU0WXI9</accession>
<keyword evidence="2" id="KW-1185">Reference proteome</keyword>
<evidence type="ECO:0000313" key="2">
    <source>
        <dbReference type="Proteomes" id="UP001225605"/>
    </source>
</evidence>
<gene>
    <name evidence="1" type="ORF">CKY47_11385</name>
</gene>